<dbReference type="Proteomes" id="UP000235965">
    <property type="component" value="Unassembled WGS sequence"/>
</dbReference>
<protein>
    <submittedName>
        <fullName evidence="1">Uncharacterized protein</fullName>
    </submittedName>
</protein>
<dbReference type="AlphaFoldDB" id="A0A2J7Q1K0"/>
<dbReference type="InParanoid" id="A0A2J7Q1K0"/>
<name>A0A2J7Q1K0_9NEOP</name>
<keyword evidence="2" id="KW-1185">Reference proteome</keyword>
<gene>
    <name evidence="1" type="ORF">B7P43_G15249</name>
</gene>
<dbReference type="EMBL" id="NEVH01019398">
    <property type="protein sequence ID" value="PNF22460.1"/>
    <property type="molecule type" value="Genomic_DNA"/>
</dbReference>
<accession>A0A2J7Q1K0</accession>
<sequence>MIHTSHCTSYARCTILPQCEVNAVYSGATDNSQHPEQHFTLSSAQRWPQRVHNDTVTCCAMENTLPLPASRDVLSGAEVC</sequence>
<comment type="caution">
    <text evidence="1">The sequence shown here is derived from an EMBL/GenBank/DDBJ whole genome shotgun (WGS) entry which is preliminary data.</text>
</comment>
<organism evidence="1 2">
    <name type="scientific">Cryptotermes secundus</name>
    <dbReference type="NCBI Taxonomy" id="105785"/>
    <lineage>
        <taxon>Eukaryota</taxon>
        <taxon>Metazoa</taxon>
        <taxon>Ecdysozoa</taxon>
        <taxon>Arthropoda</taxon>
        <taxon>Hexapoda</taxon>
        <taxon>Insecta</taxon>
        <taxon>Pterygota</taxon>
        <taxon>Neoptera</taxon>
        <taxon>Polyneoptera</taxon>
        <taxon>Dictyoptera</taxon>
        <taxon>Blattodea</taxon>
        <taxon>Blattoidea</taxon>
        <taxon>Termitoidae</taxon>
        <taxon>Kalotermitidae</taxon>
        <taxon>Cryptotermitinae</taxon>
        <taxon>Cryptotermes</taxon>
    </lineage>
</organism>
<reference evidence="1 2" key="1">
    <citation type="submission" date="2017-12" db="EMBL/GenBank/DDBJ databases">
        <title>Hemimetabolous genomes reveal molecular basis of termite eusociality.</title>
        <authorList>
            <person name="Harrison M.C."/>
            <person name="Jongepier E."/>
            <person name="Robertson H.M."/>
            <person name="Arning N."/>
            <person name="Bitard-Feildel T."/>
            <person name="Chao H."/>
            <person name="Childers C.P."/>
            <person name="Dinh H."/>
            <person name="Doddapaneni H."/>
            <person name="Dugan S."/>
            <person name="Gowin J."/>
            <person name="Greiner C."/>
            <person name="Han Y."/>
            <person name="Hu H."/>
            <person name="Hughes D.S.T."/>
            <person name="Huylmans A.-K."/>
            <person name="Kemena C."/>
            <person name="Kremer L.P.M."/>
            <person name="Lee S.L."/>
            <person name="Lopez-Ezquerra A."/>
            <person name="Mallet L."/>
            <person name="Monroy-Kuhn J.M."/>
            <person name="Moser A."/>
            <person name="Murali S.C."/>
            <person name="Muzny D.M."/>
            <person name="Otani S."/>
            <person name="Piulachs M.-D."/>
            <person name="Poelchau M."/>
            <person name="Qu J."/>
            <person name="Schaub F."/>
            <person name="Wada-Katsumata A."/>
            <person name="Worley K.C."/>
            <person name="Xie Q."/>
            <person name="Ylla G."/>
            <person name="Poulsen M."/>
            <person name="Gibbs R.A."/>
            <person name="Schal C."/>
            <person name="Richards S."/>
            <person name="Belles X."/>
            <person name="Korb J."/>
            <person name="Bornberg-Bauer E."/>
        </authorList>
    </citation>
    <scope>NUCLEOTIDE SEQUENCE [LARGE SCALE GENOMIC DNA]</scope>
    <source>
        <tissue evidence="1">Whole body</tissue>
    </source>
</reference>
<proteinExistence type="predicted"/>
<evidence type="ECO:0000313" key="1">
    <source>
        <dbReference type="EMBL" id="PNF22460.1"/>
    </source>
</evidence>
<evidence type="ECO:0000313" key="2">
    <source>
        <dbReference type="Proteomes" id="UP000235965"/>
    </source>
</evidence>